<keyword evidence="1" id="KW-0732">Signal</keyword>
<dbReference type="InterPro" id="IPR043749">
    <property type="entry name" value="DUF5694"/>
</dbReference>
<protein>
    <submittedName>
        <fullName evidence="2">Uncharacterized protein</fullName>
    </submittedName>
</protein>
<evidence type="ECO:0000313" key="2">
    <source>
        <dbReference type="EMBL" id="MUV13041.1"/>
    </source>
</evidence>
<keyword evidence="3" id="KW-1185">Reference proteome</keyword>
<gene>
    <name evidence="2" type="ORF">GN331_02365</name>
</gene>
<name>A0A7C9LFH6_9GAMM</name>
<comment type="caution">
    <text evidence="2">The sequence shown here is derived from an EMBL/GenBank/DDBJ whole genome shotgun (WGS) entry which is preliminary data.</text>
</comment>
<reference evidence="2 3" key="1">
    <citation type="submission" date="2019-12" db="EMBL/GenBank/DDBJ databases">
        <authorList>
            <person name="Xu J."/>
        </authorList>
    </citation>
    <scope>NUCLEOTIDE SEQUENCE [LARGE SCALE GENOMIC DNA]</scope>
    <source>
        <strain evidence="2 3">HX-5-24</strain>
    </source>
</reference>
<accession>A0A7C9LFH6</accession>
<evidence type="ECO:0000313" key="3">
    <source>
        <dbReference type="Proteomes" id="UP000479692"/>
    </source>
</evidence>
<evidence type="ECO:0000256" key="1">
    <source>
        <dbReference type="SAM" id="SignalP"/>
    </source>
</evidence>
<organism evidence="2 3">
    <name type="scientific">Noviluteimonas gilva</name>
    <dbReference type="NCBI Taxonomy" id="2682097"/>
    <lineage>
        <taxon>Bacteria</taxon>
        <taxon>Pseudomonadati</taxon>
        <taxon>Pseudomonadota</taxon>
        <taxon>Gammaproteobacteria</taxon>
        <taxon>Lysobacterales</taxon>
        <taxon>Lysobacteraceae</taxon>
        <taxon>Noviluteimonas</taxon>
    </lineage>
</organism>
<dbReference type="EMBL" id="WOXT01000001">
    <property type="protein sequence ID" value="MUV13041.1"/>
    <property type="molecule type" value="Genomic_DNA"/>
</dbReference>
<dbReference type="AlphaFoldDB" id="A0A7C9LFH6"/>
<sequence>MRAVNGRFALALVATVLVASVAIAAPATDTQPDADFLFVGSFHMNNPGRDVHNTRADDVLSAKRQREIADVARLIARFKPTKIMVEADVASQAKLDQAFAASCHGKRPLTRNETEQLGFRIACDEKLNGVVAVDWNDMGPIKDEASVDWPKAIERHGQQAQRAKDDAIGKAVNDEDQRVLDTGTIGDMLVRLNSPEWLRANAQAYFRIGLYGTADDPIGANWDMLWYGRNLTIFNNIVRRTEPGDRVLVLYGAGHGNWLRQLATDSGKYRVQDTQRWLQEGAPTE</sequence>
<feature type="chain" id="PRO_5028933898" evidence="1">
    <location>
        <begin position="25"/>
        <end position="285"/>
    </location>
</feature>
<dbReference type="Pfam" id="PF18950">
    <property type="entry name" value="DUF5694"/>
    <property type="match status" value="1"/>
</dbReference>
<feature type="signal peptide" evidence="1">
    <location>
        <begin position="1"/>
        <end position="24"/>
    </location>
</feature>
<proteinExistence type="predicted"/>
<dbReference type="Proteomes" id="UP000479692">
    <property type="component" value="Unassembled WGS sequence"/>
</dbReference>
<dbReference type="RefSeq" id="WP_156639966.1">
    <property type="nucleotide sequence ID" value="NZ_WOXT01000001.1"/>
</dbReference>